<dbReference type="GO" id="GO:0005737">
    <property type="term" value="C:cytoplasm"/>
    <property type="evidence" value="ECO:0007669"/>
    <property type="project" value="TreeGrafter"/>
</dbReference>
<dbReference type="InterPro" id="IPR006218">
    <property type="entry name" value="DAHP1/KDSA"/>
</dbReference>
<name>A0A1I6I870_9FIRM</name>
<dbReference type="EC" id="2.5.1.54" evidence="8"/>
<comment type="similarity">
    <text evidence="3 8">Belongs to the class-I DAHP synthase family.</text>
</comment>
<dbReference type="Pfam" id="PF00793">
    <property type="entry name" value="DAHP_synth_1"/>
    <property type="match status" value="1"/>
</dbReference>
<dbReference type="AlphaFoldDB" id="A0A1I6I870"/>
<dbReference type="SUPFAM" id="SSF51569">
    <property type="entry name" value="Aldolase"/>
    <property type="match status" value="1"/>
</dbReference>
<dbReference type="RefSeq" id="WP_031470985.1">
    <property type="nucleotide sequence ID" value="NZ_FOZC01000001.1"/>
</dbReference>
<dbReference type="PANTHER" id="PTHR21225:SF12">
    <property type="entry name" value="PHOSPHO-2-DEHYDRO-3-DEOXYHEPTONATE ALDOLASE, TYROSINE-INHIBITED"/>
    <property type="match status" value="1"/>
</dbReference>
<dbReference type="UniPathway" id="UPA00053">
    <property type="reaction ID" value="UER00084"/>
</dbReference>
<sequence>MDMDMQFIRKLPIPKLLKERYPVTEEMAKIKEARDQEITDIFTGKNDKFLLIIGPCSADREDSVLDYMNRLIRIQEKVKDKIFIIPRCYTNKPRTRGTGYKGMLHQPDPEGEEDLLEGIIAIRELHQRIVRETGFTCAEEMLYPENHRYLSDLLSYVAIGARSVEDQIHRITASGVGIPVGMKNPTGGDKTVMMNSIYAAQCPQRFLYRGWEVQTKGNPLAHVILRGSVDKYGMNTPNYHYEDIMEVLKMYQENDLPNPAVIVDTNHNNSGKKYLEQIRIAKDVLHSMHVNPDVRSIVKGLMIESYIEDGAQTIGEGCYGKSITDPCLGWEKSEKLILELAEML</sequence>
<keyword evidence="5 8" id="KW-0808">Transferase</keyword>
<dbReference type="NCBIfam" id="TIGR00034">
    <property type="entry name" value="aroFGH"/>
    <property type="match status" value="1"/>
</dbReference>
<evidence type="ECO:0000256" key="7">
    <source>
        <dbReference type="ARBA" id="ARBA00047508"/>
    </source>
</evidence>
<comment type="pathway">
    <text evidence="2 8">Metabolic intermediate biosynthesis; chorismate biosynthesis; chorismate from D-erythrose 4-phosphate and phosphoenolpyruvate: step 1/7.</text>
</comment>
<accession>A0A1I6I870</accession>
<evidence type="ECO:0000256" key="4">
    <source>
        <dbReference type="ARBA" id="ARBA00022605"/>
    </source>
</evidence>
<dbReference type="InterPro" id="IPR013785">
    <property type="entry name" value="Aldolase_TIM"/>
</dbReference>
<keyword evidence="4 8" id="KW-0028">Amino-acid biosynthesis</keyword>
<reference evidence="10 11" key="1">
    <citation type="submission" date="2016-10" db="EMBL/GenBank/DDBJ databases">
        <authorList>
            <person name="de Groot N.N."/>
        </authorList>
    </citation>
    <scope>NUCLEOTIDE SEQUENCE [LARGE SCALE GENOMIC DNA]</scope>
    <source>
        <strain evidence="10 11">F</strain>
    </source>
</reference>
<keyword evidence="6 8" id="KW-0057">Aromatic amino acid biosynthesis</keyword>
<proteinExistence type="inferred from homology"/>
<dbReference type="Proteomes" id="UP000214760">
    <property type="component" value="Unassembled WGS sequence"/>
</dbReference>
<dbReference type="InterPro" id="IPR006219">
    <property type="entry name" value="DAHP_synth_1"/>
</dbReference>
<dbReference type="GO" id="GO:0008652">
    <property type="term" value="P:amino acid biosynthetic process"/>
    <property type="evidence" value="ECO:0007669"/>
    <property type="project" value="UniProtKB-KW"/>
</dbReference>
<feature type="domain" description="DAHP synthetase I/KDSA" evidence="9">
    <location>
        <begin position="36"/>
        <end position="335"/>
    </location>
</feature>
<evidence type="ECO:0000256" key="1">
    <source>
        <dbReference type="ARBA" id="ARBA00003726"/>
    </source>
</evidence>
<evidence type="ECO:0000313" key="10">
    <source>
        <dbReference type="EMBL" id="SFR62871.1"/>
    </source>
</evidence>
<evidence type="ECO:0000259" key="9">
    <source>
        <dbReference type="Pfam" id="PF00793"/>
    </source>
</evidence>
<evidence type="ECO:0000256" key="6">
    <source>
        <dbReference type="ARBA" id="ARBA00023141"/>
    </source>
</evidence>
<evidence type="ECO:0000313" key="11">
    <source>
        <dbReference type="Proteomes" id="UP000214760"/>
    </source>
</evidence>
<dbReference type="PIRSF" id="PIRSF001361">
    <property type="entry name" value="DAHP_synthase"/>
    <property type="match status" value="1"/>
</dbReference>
<evidence type="ECO:0000256" key="2">
    <source>
        <dbReference type="ARBA" id="ARBA00004688"/>
    </source>
</evidence>
<evidence type="ECO:0000256" key="3">
    <source>
        <dbReference type="ARBA" id="ARBA00007985"/>
    </source>
</evidence>
<evidence type="ECO:0000256" key="5">
    <source>
        <dbReference type="ARBA" id="ARBA00022679"/>
    </source>
</evidence>
<organism evidence="10 11">
    <name type="scientific">[Clostridium] aminophilum</name>
    <dbReference type="NCBI Taxonomy" id="1526"/>
    <lineage>
        <taxon>Bacteria</taxon>
        <taxon>Bacillati</taxon>
        <taxon>Bacillota</taxon>
        <taxon>Clostridia</taxon>
        <taxon>Lachnospirales</taxon>
        <taxon>Lachnospiraceae</taxon>
    </lineage>
</organism>
<dbReference type="GO" id="GO:0009423">
    <property type="term" value="P:chorismate biosynthetic process"/>
    <property type="evidence" value="ECO:0007669"/>
    <property type="project" value="UniProtKB-UniPathway"/>
</dbReference>
<gene>
    <name evidence="10" type="ORF">SAMN02910262_00005</name>
</gene>
<comment type="function">
    <text evidence="1 8">Stereospecific condensation of phosphoenolpyruvate (PEP) and D-erythrose-4-phosphate (E4P) giving rise to 3-deoxy-D-arabino-heptulosonate-7-phosphate (DAHP).</text>
</comment>
<comment type="catalytic activity">
    <reaction evidence="7 8">
        <text>D-erythrose 4-phosphate + phosphoenolpyruvate + H2O = 7-phospho-2-dehydro-3-deoxy-D-arabino-heptonate + phosphate</text>
        <dbReference type="Rhea" id="RHEA:14717"/>
        <dbReference type="ChEBI" id="CHEBI:15377"/>
        <dbReference type="ChEBI" id="CHEBI:16897"/>
        <dbReference type="ChEBI" id="CHEBI:43474"/>
        <dbReference type="ChEBI" id="CHEBI:58394"/>
        <dbReference type="ChEBI" id="CHEBI:58702"/>
        <dbReference type="EC" id="2.5.1.54"/>
    </reaction>
</comment>
<dbReference type="Gene3D" id="3.20.20.70">
    <property type="entry name" value="Aldolase class I"/>
    <property type="match status" value="1"/>
</dbReference>
<dbReference type="GO" id="GO:0009073">
    <property type="term" value="P:aromatic amino acid family biosynthetic process"/>
    <property type="evidence" value="ECO:0007669"/>
    <property type="project" value="UniProtKB-KW"/>
</dbReference>
<dbReference type="NCBIfam" id="NF009395">
    <property type="entry name" value="PRK12755.1"/>
    <property type="match status" value="1"/>
</dbReference>
<protein>
    <recommendedName>
        <fullName evidence="8">Phospho-2-dehydro-3-deoxyheptonate aldolase</fullName>
        <ecNumber evidence="8">2.5.1.54</ecNumber>
    </recommendedName>
</protein>
<evidence type="ECO:0000256" key="8">
    <source>
        <dbReference type="PIRNR" id="PIRNR001361"/>
    </source>
</evidence>
<dbReference type="EMBL" id="FOZC01000001">
    <property type="protein sequence ID" value="SFR62871.1"/>
    <property type="molecule type" value="Genomic_DNA"/>
</dbReference>
<dbReference type="PANTHER" id="PTHR21225">
    <property type="entry name" value="PHOSPHO-2-DEHYDRO-3-DEOXYHEPTONATE ALDOLASE DAHP SYNTHETASE"/>
    <property type="match status" value="1"/>
</dbReference>
<dbReference type="GO" id="GO:0003849">
    <property type="term" value="F:3-deoxy-7-phosphoheptulonate synthase activity"/>
    <property type="evidence" value="ECO:0007669"/>
    <property type="project" value="UniProtKB-EC"/>
</dbReference>